<keyword evidence="2" id="KW-0677">Repeat</keyword>
<dbReference type="SMART" id="SM00320">
    <property type="entry name" value="WD40"/>
    <property type="match status" value="7"/>
</dbReference>
<dbReference type="InterPro" id="IPR015943">
    <property type="entry name" value="WD40/YVTN_repeat-like_dom_sf"/>
</dbReference>
<keyword evidence="1 3" id="KW-0853">WD repeat</keyword>
<feature type="repeat" description="WD" evidence="3">
    <location>
        <begin position="651"/>
        <end position="692"/>
    </location>
</feature>
<feature type="compositionally biased region" description="Polar residues" evidence="4">
    <location>
        <begin position="260"/>
        <end position="273"/>
    </location>
</feature>
<feature type="compositionally biased region" description="Basic and acidic residues" evidence="4">
    <location>
        <begin position="274"/>
        <end position="293"/>
    </location>
</feature>
<sequence length="911" mass="101614">MPLKNPIGKAAELGLEGPAPNPSGCSHHAHKDGGRNLVLHFDGTGYKFGDKNTNVIETYNLVDPKGQEDKQLTVYFSGIGTHAQPSWRSYTYLKQALDHKIDLAIAWNFERTLMDGYRWLSDNYKDGDRIFMFGFSRGAFQARALSAMIDKVGLLYKGNDTQIPFAYELYADDTSGKKDQVTEVGTSKPTSKADRFKSAFCHKDVKILKVNRDTVSSIGIVRGKKPLPGTIEGMGHVCFFRHALALDEQRVKFLPEYAYGSSTLPPNRQGSSETVERSSTDTAEKVPARKNTSETDGQLSTTTSENLVKSVTNPRPQCSEVWFAGTHSDIGGGNAQNKEMDRSRPPLRWMIHEAGSVGLLTRPFTRELKSVDQIEIKESLRGMWKVLEWLPFRRFTYNESTTGKKYTYRPHRGAGRVIQPGQKVHGSLTLAPGLGEEQRYIPRARLSKAIFGMETEASRNNFWRNLGDEKHRDLLEVDLERHVATLLCMYISKQETQKEKVLNVLKQVPIWNDGRQALYNACIALLCMGHTEMENITKEKPARKSLDNEESYRLLRIVETLLPVDKLRDVELVPFRDLGRSLATFIDNEVRKKDVVTLLLRFTKFVDSVLQFTSRPLSIAFSGDGKWLASGHLDGTVQIWDLKNSCKAGKALGHSQLVRSVAFSPDNKRLVSGSWDCTIRLWDVEKVEQIGDPWKGHGDDISCVAFSAPDATKVVTVVSGSDDNTLRLWDPETGKEIAILGGHEDPVPSTAFSPDSLHIVSGSGDNTVRIWDARTHQQDGEALRGHTDGVWSVTYSPDAKHIASSSKDNTIRIWDAQTRMQVGEPLLGHSDEVNTVCFSPNGKLLASGSYDHTIRIWNVDTGAQIGEGLHGHDSVVWSVAFSPDGKTLASASSDCMIRIWDIESYVELFLL</sequence>
<dbReference type="SUPFAM" id="SSF50978">
    <property type="entry name" value="WD40 repeat-like"/>
    <property type="match status" value="1"/>
</dbReference>
<name>A0A8H4QX59_9AGAR</name>
<dbReference type="AlphaFoldDB" id="A0A8H4QX59"/>
<evidence type="ECO:0000313" key="7">
    <source>
        <dbReference type="Proteomes" id="UP000521872"/>
    </source>
</evidence>
<dbReference type="InterPro" id="IPR019775">
    <property type="entry name" value="WD40_repeat_CS"/>
</dbReference>
<dbReference type="InterPro" id="IPR001680">
    <property type="entry name" value="WD40_rpt"/>
</dbReference>
<feature type="repeat" description="WD" evidence="3">
    <location>
        <begin position="826"/>
        <end position="867"/>
    </location>
</feature>
<dbReference type="EMBL" id="JAACJL010000018">
    <property type="protein sequence ID" value="KAF4618325.1"/>
    <property type="molecule type" value="Genomic_DNA"/>
</dbReference>
<evidence type="ECO:0000256" key="4">
    <source>
        <dbReference type="SAM" id="MobiDB-lite"/>
    </source>
</evidence>
<feature type="repeat" description="WD" evidence="3">
    <location>
        <begin position="694"/>
        <end position="739"/>
    </location>
</feature>
<protein>
    <recommendedName>
        <fullName evidence="5">T6SS Phospholipase effector Tle1-like catalytic domain-containing protein</fullName>
    </recommendedName>
</protein>
<gene>
    <name evidence="6" type="ORF">D9613_011564</name>
</gene>
<dbReference type="Pfam" id="PF00400">
    <property type="entry name" value="WD40"/>
    <property type="match status" value="7"/>
</dbReference>
<evidence type="ECO:0000313" key="6">
    <source>
        <dbReference type="EMBL" id="KAF4618325.1"/>
    </source>
</evidence>
<accession>A0A8H4QX59</accession>
<feature type="repeat" description="WD" evidence="3">
    <location>
        <begin position="740"/>
        <end position="781"/>
    </location>
</feature>
<feature type="region of interest" description="Disordered" evidence="4">
    <location>
        <begin position="260"/>
        <end position="312"/>
    </location>
</feature>
<organism evidence="6 7">
    <name type="scientific">Agrocybe pediades</name>
    <dbReference type="NCBI Taxonomy" id="84607"/>
    <lineage>
        <taxon>Eukaryota</taxon>
        <taxon>Fungi</taxon>
        <taxon>Dikarya</taxon>
        <taxon>Basidiomycota</taxon>
        <taxon>Agaricomycotina</taxon>
        <taxon>Agaricomycetes</taxon>
        <taxon>Agaricomycetidae</taxon>
        <taxon>Agaricales</taxon>
        <taxon>Agaricineae</taxon>
        <taxon>Strophariaceae</taxon>
        <taxon>Agrocybe</taxon>
    </lineage>
</organism>
<proteinExistence type="predicted"/>
<evidence type="ECO:0000256" key="1">
    <source>
        <dbReference type="ARBA" id="ARBA00022574"/>
    </source>
</evidence>
<dbReference type="PANTHER" id="PTHR19879">
    <property type="entry name" value="TRANSCRIPTION INITIATION FACTOR TFIID"/>
    <property type="match status" value="1"/>
</dbReference>
<dbReference type="InterPro" id="IPR036322">
    <property type="entry name" value="WD40_repeat_dom_sf"/>
</dbReference>
<dbReference type="PANTHER" id="PTHR19879:SF9">
    <property type="entry name" value="TRANSCRIPTION INITIATION FACTOR TFIID SUBUNIT 5"/>
    <property type="match status" value="1"/>
</dbReference>
<dbReference type="CDD" id="cd00200">
    <property type="entry name" value="WD40"/>
    <property type="match status" value="1"/>
</dbReference>
<dbReference type="Gene3D" id="2.130.10.10">
    <property type="entry name" value="YVTN repeat-like/Quinoprotein amine dehydrogenase"/>
    <property type="match status" value="2"/>
</dbReference>
<dbReference type="PRINTS" id="PR00320">
    <property type="entry name" value="GPROTEINBRPT"/>
</dbReference>
<dbReference type="InterPro" id="IPR020472">
    <property type="entry name" value="WD40_PAC1"/>
</dbReference>
<keyword evidence="7" id="KW-1185">Reference proteome</keyword>
<comment type="caution">
    <text evidence="6">The sequence shown here is derived from an EMBL/GenBank/DDBJ whole genome shotgun (WGS) entry which is preliminary data.</text>
</comment>
<feature type="domain" description="T6SS Phospholipase effector Tle1-like catalytic" evidence="5">
    <location>
        <begin position="35"/>
        <end position="353"/>
    </location>
</feature>
<dbReference type="PROSITE" id="PS50294">
    <property type="entry name" value="WD_REPEATS_REGION"/>
    <property type="match status" value="7"/>
</dbReference>
<feature type="repeat" description="WD" evidence="3">
    <location>
        <begin position="618"/>
        <end position="644"/>
    </location>
</feature>
<dbReference type="PROSITE" id="PS00678">
    <property type="entry name" value="WD_REPEATS_1"/>
    <property type="match status" value="6"/>
</dbReference>
<dbReference type="InterPro" id="IPR018712">
    <property type="entry name" value="Tle1-like_cat"/>
</dbReference>
<feature type="compositionally biased region" description="Polar residues" evidence="4">
    <location>
        <begin position="294"/>
        <end position="312"/>
    </location>
</feature>
<evidence type="ECO:0000259" key="5">
    <source>
        <dbReference type="Pfam" id="PF09994"/>
    </source>
</evidence>
<feature type="repeat" description="WD" evidence="3">
    <location>
        <begin position="783"/>
        <end position="824"/>
    </location>
</feature>
<evidence type="ECO:0000256" key="3">
    <source>
        <dbReference type="PROSITE-ProRule" id="PRU00221"/>
    </source>
</evidence>
<evidence type="ECO:0000256" key="2">
    <source>
        <dbReference type="ARBA" id="ARBA00022737"/>
    </source>
</evidence>
<dbReference type="Pfam" id="PF09994">
    <property type="entry name" value="T6SS_Tle1-like_cat"/>
    <property type="match status" value="1"/>
</dbReference>
<reference evidence="6 7" key="1">
    <citation type="submission" date="2019-12" db="EMBL/GenBank/DDBJ databases">
        <authorList>
            <person name="Floudas D."/>
            <person name="Bentzer J."/>
            <person name="Ahren D."/>
            <person name="Johansson T."/>
            <person name="Persson P."/>
            <person name="Tunlid A."/>
        </authorList>
    </citation>
    <scope>NUCLEOTIDE SEQUENCE [LARGE SCALE GENOMIC DNA]</scope>
    <source>
        <strain evidence="6 7">CBS 102.39</strain>
    </source>
</reference>
<dbReference type="Proteomes" id="UP000521872">
    <property type="component" value="Unassembled WGS sequence"/>
</dbReference>
<feature type="repeat" description="WD" evidence="3">
    <location>
        <begin position="869"/>
        <end position="904"/>
    </location>
</feature>
<dbReference type="PROSITE" id="PS50082">
    <property type="entry name" value="WD_REPEATS_2"/>
    <property type="match status" value="7"/>
</dbReference>